<reference evidence="1" key="1">
    <citation type="submission" date="2023-01" db="EMBL/GenBank/DDBJ databases">
        <title>Complete genome sequence of Planctobacterium marinum strain Dej080120_11.</title>
        <authorList>
            <person name="Ueki S."/>
            <person name="Maruyama F."/>
        </authorList>
    </citation>
    <scope>NUCLEOTIDE SEQUENCE</scope>
    <source>
        <strain evidence="1">Dej080120_11</strain>
    </source>
</reference>
<evidence type="ECO:0000313" key="1">
    <source>
        <dbReference type="EMBL" id="BDX06952.1"/>
    </source>
</evidence>
<organism evidence="1 2">
    <name type="scientific">Planctobacterium marinum</name>
    <dbReference type="NCBI Taxonomy" id="1631968"/>
    <lineage>
        <taxon>Bacteria</taxon>
        <taxon>Pseudomonadati</taxon>
        <taxon>Pseudomonadota</taxon>
        <taxon>Gammaproteobacteria</taxon>
        <taxon>Alteromonadales</taxon>
        <taxon>Alteromonadaceae</taxon>
        <taxon>Planctobacterium</taxon>
    </lineage>
</organism>
<dbReference type="EMBL" id="AP027272">
    <property type="protein sequence ID" value="BDX06952.1"/>
    <property type="molecule type" value="Genomic_DNA"/>
</dbReference>
<evidence type="ECO:0000313" key="2">
    <source>
        <dbReference type="Proteomes" id="UP001333710"/>
    </source>
</evidence>
<dbReference type="AlphaFoldDB" id="A0AA48HNW8"/>
<name>A0AA48HNW8_9ALTE</name>
<protein>
    <submittedName>
        <fullName evidence="1">Uncharacterized protein</fullName>
    </submittedName>
</protein>
<proteinExistence type="predicted"/>
<dbReference type="Proteomes" id="UP001333710">
    <property type="component" value="Chromosome"/>
</dbReference>
<accession>A0AA48HNW8</accession>
<dbReference type="KEGG" id="pmaw:MACH26_24730"/>
<gene>
    <name evidence="1" type="ORF">MACH26_24730</name>
</gene>
<keyword evidence="2" id="KW-1185">Reference proteome</keyword>
<sequence>MGSEVVPSNILRLWFWMIDNSGSVELERSATESILKFYTDMNVARKELEMPTHF</sequence>